<keyword evidence="3" id="KW-0732">Signal</keyword>
<keyword evidence="2" id="KW-0812">Transmembrane</keyword>
<dbReference type="Gene3D" id="2.40.160.50">
    <property type="entry name" value="membrane protein fhac: a member of the omp85/tpsb transporter family"/>
    <property type="match status" value="1"/>
</dbReference>
<dbReference type="GO" id="GO:0019867">
    <property type="term" value="C:outer membrane"/>
    <property type="evidence" value="ECO:0007669"/>
    <property type="project" value="InterPro"/>
</dbReference>
<comment type="subcellular location">
    <subcellularLocation>
        <location evidence="1">Membrane</location>
    </subcellularLocation>
</comment>
<evidence type="ECO:0000259" key="6">
    <source>
        <dbReference type="Pfam" id="PF01103"/>
    </source>
</evidence>
<dbReference type="InterPro" id="IPR039910">
    <property type="entry name" value="D15-like"/>
</dbReference>
<organism evidence="7 8">
    <name type="scientific">Flavobacterium sandaracinum</name>
    <dbReference type="NCBI Taxonomy" id="2541733"/>
    <lineage>
        <taxon>Bacteria</taxon>
        <taxon>Pseudomonadati</taxon>
        <taxon>Bacteroidota</taxon>
        <taxon>Flavobacteriia</taxon>
        <taxon>Flavobacteriales</taxon>
        <taxon>Flavobacteriaceae</taxon>
        <taxon>Flavobacterium</taxon>
    </lineage>
</organism>
<sequence>MNKTPLLHFLFLGLFISSCSNTRYLPEGELLYTGAKIKVEGKQTSKKENKALKNQLEEIVRPKPNSSILGLKPKLYIYNLAGTPKKEKGWRYWLKNKVGEAPVFYSKVDLEYNKSVLQNFSENSGYFNTKTSADSTRKGKKASAEYTVNPAKQYKIREVKFPTDSSILSTAVRNTRRRSVLKKEEGYSLNAIKEERVRIDARLKEKGFFYFNPDYLKVQIDSTVADHQVDLIVKVKDETPSLAETPYKINKIIVYPNYSIGIDSVKNNMDSIQKYNDLTIIDPENLFKPRIFDRALYFKKEDLYNRTDHNLSLNRLVNLGTFKFVKNQFTVSDTTGNYLDAYYYLTPLPKKSVRLELLAKTNSANYTGTELNLNWSNRNTFRGAELLTISAFGGVEVQVSGQNNGFNVYRIGTEANLIWPRLVAPFKLDSPSGFVPKTKATLGYEFQNRTKLYSLQTFKGSFGYLWKESEQKEHLLNISEITYASPQNVTALYQEQIDGNPSLEKVIEKQLIFGPTYSYTYTNTLQRRKKNTFYYKGTIDLAGNIAGLASGANIQKGDTIKLFDVPFSQFVKIENDFRHYYKLGPESQIASRIIAGAGFAYGNSRELPFIKQFFIGGTNSLRAFRARSIGPGSFDGAATNTSTFLPDQSGDLKLEFNTEYRAKIYGLVKGALFLDAGNIWLLNENSEKPGAKFSKKFLNEIAVGAGAGLRFDFSFLILRTDLAFPLRKPYLADGNRWVLDKIDFGSGPWRRENLVFNLAIGYPF</sequence>
<name>A0A4R5CUS0_9FLAO</name>
<evidence type="ECO:0000256" key="3">
    <source>
        <dbReference type="ARBA" id="ARBA00022729"/>
    </source>
</evidence>
<dbReference type="RefSeq" id="WP_132066717.1">
    <property type="nucleotide sequence ID" value="NZ_SMFN01000014.1"/>
</dbReference>
<dbReference type="PANTHER" id="PTHR12815:SF47">
    <property type="entry name" value="TRANSLOCATION AND ASSEMBLY MODULE SUBUNIT TAMA"/>
    <property type="match status" value="1"/>
</dbReference>
<reference evidence="7 8" key="1">
    <citation type="submission" date="2019-03" db="EMBL/GenBank/DDBJ databases">
        <title>Flavobacterium LB-D12 sp. nov., isolated from arctic soil.</title>
        <authorList>
            <person name="Chaudhary D.K."/>
        </authorList>
    </citation>
    <scope>NUCLEOTIDE SEQUENCE [LARGE SCALE GENOMIC DNA]</scope>
    <source>
        <strain evidence="7 8">LB-D12</strain>
    </source>
</reference>
<evidence type="ECO:0000256" key="2">
    <source>
        <dbReference type="ARBA" id="ARBA00022692"/>
    </source>
</evidence>
<evidence type="ECO:0000313" key="7">
    <source>
        <dbReference type="EMBL" id="TDE02721.1"/>
    </source>
</evidence>
<dbReference type="Pfam" id="PF01103">
    <property type="entry name" value="Omp85"/>
    <property type="match status" value="1"/>
</dbReference>
<dbReference type="PANTHER" id="PTHR12815">
    <property type="entry name" value="SORTING AND ASSEMBLY MACHINERY SAMM50 PROTEIN FAMILY MEMBER"/>
    <property type="match status" value="1"/>
</dbReference>
<evidence type="ECO:0000256" key="1">
    <source>
        <dbReference type="ARBA" id="ARBA00004370"/>
    </source>
</evidence>
<feature type="domain" description="Bacterial surface antigen (D15)" evidence="6">
    <location>
        <begin position="569"/>
        <end position="731"/>
    </location>
</feature>
<dbReference type="AlphaFoldDB" id="A0A4R5CUS0"/>
<keyword evidence="8" id="KW-1185">Reference proteome</keyword>
<evidence type="ECO:0000313" key="8">
    <source>
        <dbReference type="Proteomes" id="UP000294644"/>
    </source>
</evidence>
<evidence type="ECO:0000256" key="5">
    <source>
        <dbReference type="ARBA" id="ARBA00023237"/>
    </source>
</evidence>
<dbReference type="Proteomes" id="UP000294644">
    <property type="component" value="Unassembled WGS sequence"/>
</dbReference>
<keyword evidence="4" id="KW-0472">Membrane</keyword>
<dbReference type="InterPro" id="IPR000184">
    <property type="entry name" value="Bac_surfAg_D15"/>
</dbReference>
<dbReference type="OrthoDB" id="9814535at2"/>
<protein>
    <recommendedName>
        <fullName evidence="6">Bacterial surface antigen (D15) domain-containing protein</fullName>
    </recommendedName>
</protein>
<comment type="caution">
    <text evidence="7">The sequence shown here is derived from an EMBL/GenBank/DDBJ whole genome shotgun (WGS) entry which is preliminary data.</text>
</comment>
<evidence type="ECO:0000256" key="4">
    <source>
        <dbReference type="ARBA" id="ARBA00023136"/>
    </source>
</evidence>
<dbReference type="EMBL" id="SMFN01000014">
    <property type="protein sequence ID" value="TDE02721.1"/>
    <property type="molecule type" value="Genomic_DNA"/>
</dbReference>
<dbReference type="PROSITE" id="PS51257">
    <property type="entry name" value="PROKAR_LIPOPROTEIN"/>
    <property type="match status" value="1"/>
</dbReference>
<keyword evidence="5" id="KW-0998">Cell outer membrane</keyword>
<accession>A0A4R5CUS0</accession>
<gene>
    <name evidence="7" type="ORF">E0F91_11965</name>
</gene>
<proteinExistence type="predicted"/>